<keyword evidence="4 8" id="KW-1003">Cell membrane</keyword>
<evidence type="ECO:0000256" key="2">
    <source>
        <dbReference type="ARBA" id="ARBA00009142"/>
    </source>
</evidence>
<keyword evidence="6 8" id="KW-1133">Transmembrane helix</keyword>
<evidence type="ECO:0000256" key="8">
    <source>
        <dbReference type="RuleBase" id="RU363041"/>
    </source>
</evidence>
<evidence type="ECO:0000256" key="3">
    <source>
        <dbReference type="ARBA" id="ARBA00022448"/>
    </source>
</evidence>
<dbReference type="STRING" id="1470200.PL75_01480"/>
<protein>
    <recommendedName>
        <fullName evidence="8">Probable membrane transporter protein</fullName>
    </recommendedName>
</protein>
<evidence type="ECO:0000313" key="9">
    <source>
        <dbReference type="EMBL" id="KLT73646.1"/>
    </source>
</evidence>
<dbReference type="InterPro" id="IPR002781">
    <property type="entry name" value="TM_pro_TauE-like"/>
</dbReference>
<evidence type="ECO:0000313" key="10">
    <source>
        <dbReference type="Proteomes" id="UP000036027"/>
    </source>
</evidence>
<dbReference type="OrthoDB" id="554695at2"/>
<comment type="subcellular location">
    <subcellularLocation>
        <location evidence="1 8">Cell membrane</location>
        <topology evidence="1 8">Multi-pass membrane protein</topology>
    </subcellularLocation>
</comment>
<dbReference type="PANTHER" id="PTHR30269:SF0">
    <property type="entry name" value="MEMBRANE TRANSPORTER PROTEIN YFCA-RELATED"/>
    <property type="match status" value="1"/>
</dbReference>
<evidence type="ECO:0000256" key="5">
    <source>
        <dbReference type="ARBA" id="ARBA00022692"/>
    </source>
</evidence>
<evidence type="ECO:0000256" key="7">
    <source>
        <dbReference type="ARBA" id="ARBA00023136"/>
    </source>
</evidence>
<dbReference type="PATRIC" id="fig|1470200.3.peg.1093"/>
<keyword evidence="10" id="KW-1185">Reference proteome</keyword>
<dbReference type="PANTHER" id="PTHR30269">
    <property type="entry name" value="TRANSMEMBRANE PROTEIN YFCA"/>
    <property type="match status" value="1"/>
</dbReference>
<reference evidence="9 10" key="1">
    <citation type="submission" date="2014-11" db="EMBL/GenBank/DDBJ databases">
        <title>Genome of a novel goose pathogen.</title>
        <authorList>
            <person name="Hansen C.M."/>
            <person name="Hueffer K."/>
            <person name="Choi S.C."/>
        </authorList>
    </citation>
    <scope>NUCLEOTIDE SEQUENCE [LARGE SCALE GENOMIC DNA]</scope>
    <source>
        <strain evidence="9 10">KH1503</strain>
    </source>
</reference>
<feature type="transmembrane region" description="Helical" evidence="8">
    <location>
        <begin position="232"/>
        <end position="250"/>
    </location>
</feature>
<evidence type="ECO:0000256" key="6">
    <source>
        <dbReference type="ARBA" id="ARBA00022989"/>
    </source>
</evidence>
<comment type="similarity">
    <text evidence="2 8">Belongs to the 4-toluene sulfonate uptake permease (TSUP) (TC 2.A.102) family.</text>
</comment>
<comment type="caution">
    <text evidence="9">The sequence shown here is derived from an EMBL/GenBank/DDBJ whole genome shotgun (WGS) entry which is preliminary data.</text>
</comment>
<sequence length="255" mass="27219">MDEHFILLLIIGFLAGLMDAAVGGGGLLQIPGLFNFLPSSTPVASLMGINKFASFCGTSMATGRLVRSIAVPWKMLLPAAAAAFAASYCGAKLIAYLPVQYIKPVMLVIMVAMFIYTFAKKDLGQTVRTTALSRKENYIGLGFGALIGFYDGIFGPGTGSLLAFIFVRFFAYDFLTANASAKVINLTTNLAALTFFIPNGHIVWAWALPLAAANLSGGLIGAQVALKGGSRFLRYGFMVLLVIMIGRFGWDLFNA</sequence>
<dbReference type="InterPro" id="IPR052017">
    <property type="entry name" value="TSUP"/>
</dbReference>
<keyword evidence="7 8" id="KW-0472">Membrane</keyword>
<gene>
    <name evidence="9" type="ORF">PL75_01480</name>
</gene>
<accession>A0A0J0YU65</accession>
<name>A0A0J0YU65_9NEIS</name>
<dbReference type="Proteomes" id="UP000036027">
    <property type="component" value="Unassembled WGS sequence"/>
</dbReference>
<dbReference type="Pfam" id="PF01925">
    <property type="entry name" value="TauE"/>
    <property type="match status" value="1"/>
</dbReference>
<dbReference type="EMBL" id="JTDO01000002">
    <property type="protein sequence ID" value="KLT73646.1"/>
    <property type="molecule type" value="Genomic_DNA"/>
</dbReference>
<dbReference type="GO" id="GO:0005886">
    <property type="term" value="C:plasma membrane"/>
    <property type="evidence" value="ECO:0007669"/>
    <property type="project" value="UniProtKB-SubCell"/>
</dbReference>
<evidence type="ECO:0000256" key="1">
    <source>
        <dbReference type="ARBA" id="ARBA00004651"/>
    </source>
</evidence>
<proteinExistence type="inferred from homology"/>
<feature type="transmembrane region" description="Helical" evidence="8">
    <location>
        <begin position="101"/>
        <end position="119"/>
    </location>
</feature>
<organism evidence="9 10">
    <name type="scientific">Neisseria arctica</name>
    <dbReference type="NCBI Taxonomy" id="1470200"/>
    <lineage>
        <taxon>Bacteria</taxon>
        <taxon>Pseudomonadati</taxon>
        <taxon>Pseudomonadota</taxon>
        <taxon>Betaproteobacteria</taxon>
        <taxon>Neisseriales</taxon>
        <taxon>Neisseriaceae</taxon>
        <taxon>Neisseria</taxon>
    </lineage>
</organism>
<keyword evidence="5 8" id="KW-0812">Transmembrane</keyword>
<keyword evidence="3" id="KW-0813">Transport</keyword>
<feature type="transmembrane region" description="Helical" evidence="8">
    <location>
        <begin position="140"/>
        <end position="167"/>
    </location>
</feature>
<dbReference type="RefSeq" id="WP_047760145.1">
    <property type="nucleotide sequence ID" value="NZ_CP091510.1"/>
</dbReference>
<evidence type="ECO:0000256" key="4">
    <source>
        <dbReference type="ARBA" id="ARBA00022475"/>
    </source>
</evidence>
<dbReference type="AlphaFoldDB" id="A0A0J0YU65"/>
<feature type="transmembrane region" description="Helical" evidence="8">
    <location>
        <begin position="203"/>
        <end position="225"/>
    </location>
</feature>